<gene>
    <name evidence="9" type="ORF">ACFO8L_13030</name>
</gene>
<evidence type="ECO:0000313" key="9">
    <source>
        <dbReference type="EMBL" id="MFC4587008.1"/>
    </source>
</evidence>
<dbReference type="EMBL" id="JBHSFN010000007">
    <property type="protein sequence ID" value="MFC4587008.1"/>
    <property type="molecule type" value="Genomic_DNA"/>
</dbReference>
<evidence type="ECO:0000256" key="6">
    <source>
        <dbReference type="ARBA" id="ARBA00023136"/>
    </source>
</evidence>
<dbReference type="Pfam" id="PF07690">
    <property type="entry name" value="MFS_1"/>
    <property type="match status" value="1"/>
</dbReference>
<feature type="transmembrane region" description="Helical" evidence="7">
    <location>
        <begin position="330"/>
        <end position="349"/>
    </location>
</feature>
<dbReference type="RefSeq" id="WP_262846972.1">
    <property type="nucleotide sequence ID" value="NZ_JANZYP010000055.1"/>
</dbReference>
<keyword evidence="5 7" id="KW-1133">Transmembrane helix</keyword>
<comment type="caution">
    <text evidence="9">The sequence shown here is derived from an EMBL/GenBank/DDBJ whole genome shotgun (WGS) entry which is preliminary data.</text>
</comment>
<reference evidence="10" key="1">
    <citation type="journal article" date="2019" name="Int. J. Syst. Evol. Microbiol.">
        <title>The Global Catalogue of Microorganisms (GCM) 10K type strain sequencing project: providing services to taxonomists for standard genome sequencing and annotation.</title>
        <authorList>
            <consortium name="The Broad Institute Genomics Platform"/>
            <consortium name="The Broad Institute Genome Sequencing Center for Infectious Disease"/>
            <person name="Wu L."/>
            <person name="Ma J."/>
        </authorList>
    </citation>
    <scope>NUCLEOTIDE SEQUENCE [LARGE SCALE GENOMIC DNA]</scope>
    <source>
        <strain evidence="10">CCUG 49560</strain>
    </source>
</reference>
<dbReference type="PANTHER" id="PTHR43045:SF1">
    <property type="entry name" value="SHIKIMATE TRANSPORTER"/>
    <property type="match status" value="1"/>
</dbReference>
<feature type="transmembrane region" description="Helical" evidence="7">
    <location>
        <begin position="47"/>
        <end position="71"/>
    </location>
</feature>
<organism evidence="9 10">
    <name type="scientific">Sphaerisporangium corydalis</name>
    <dbReference type="NCBI Taxonomy" id="1441875"/>
    <lineage>
        <taxon>Bacteria</taxon>
        <taxon>Bacillati</taxon>
        <taxon>Actinomycetota</taxon>
        <taxon>Actinomycetes</taxon>
        <taxon>Streptosporangiales</taxon>
        <taxon>Streptosporangiaceae</taxon>
        <taxon>Sphaerisporangium</taxon>
    </lineage>
</organism>
<sequence length="463" mass="48146">MTTGTRSRKVVVACLVGTSLEWYDFFLYGTAAALVFGRLFFPQADPLTGTLLAFATYGAGFVARPIGGVLFGHFGDRVGRRNVLAVTLMVMGMATFLIGLLPTYATIGAAAPVLLVVLRFVQGLSLGGEWAGAVLLSMEHGHPGRHGLDAGWPQAGVPVGNLLAVGVFGLAGAVLPADAFLTWGWRVPFLLSGLLALVGIWIRANIAESPLFVEVTTRSRLPLTEVIRTQPRALLSAFCARLGVDVAYYVFTLYLLTYLTATPRAGAAQPPLVAPNTATADAGLHAATVDAGLNSAAADCGLHAVFVASAVQVLLIPLFAALSDRLGRRTVYLAGVIVAAVWVFAFFPLLDLGSFPAILLAVGVALVAHAAMYGPQAAFIAELFATRLRYSGTSLGYQLAGVAGGGLAPIVAVLLLDHYATTTAISLYVVATLTLTTLGLAIAPKPPPEPLGTRSPTVPQGSI</sequence>
<keyword evidence="10" id="KW-1185">Reference proteome</keyword>
<dbReference type="CDD" id="cd17369">
    <property type="entry name" value="MFS_ShiA_like"/>
    <property type="match status" value="1"/>
</dbReference>
<dbReference type="PANTHER" id="PTHR43045">
    <property type="entry name" value="SHIKIMATE TRANSPORTER"/>
    <property type="match status" value="1"/>
</dbReference>
<dbReference type="SUPFAM" id="SSF103473">
    <property type="entry name" value="MFS general substrate transporter"/>
    <property type="match status" value="1"/>
</dbReference>
<feature type="transmembrane region" description="Helical" evidence="7">
    <location>
        <begin position="113"/>
        <end position="136"/>
    </location>
</feature>
<feature type="domain" description="Major facilitator superfamily (MFS) profile" evidence="8">
    <location>
        <begin position="10"/>
        <end position="449"/>
    </location>
</feature>
<keyword evidence="4 7" id="KW-0812">Transmembrane</keyword>
<feature type="transmembrane region" description="Helical" evidence="7">
    <location>
        <begin position="157"/>
        <end position="177"/>
    </location>
</feature>
<dbReference type="InterPro" id="IPR011701">
    <property type="entry name" value="MFS"/>
</dbReference>
<feature type="transmembrane region" description="Helical" evidence="7">
    <location>
        <begin position="302"/>
        <end position="323"/>
    </location>
</feature>
<feature type="transmembrane region" description="Helical" evidence="7">
    <location>
        <begin position="83"/>
        <end position="107"/>
    </location>
</feature>
<evidence type="ECO:0000256" key="5">
    <source>
        <dbReference type="ARBA" id="ARBA00022989"/>
    </source>
</evidence>
<keyword evidence="2" id="KW-0813">Transport</keyword>
<dbReference type="InterPro" id="IPR020846">
    <property type="entry name" value="MFS_dom"/>
</dbReference>
<feature type="transmembrane region" description="Helical" evidence="7">
    <location>
        <begin position="183"/>
        <end position="202"/>
    </location>
</feature>
<dbReference type="Gene3D" id="1.20.1250.20">
    <property type="entry name" value="MFS general substrate transporter like domains"/>
    <property type="match status" value="1"/>
</dbReference>
<dbReference type="InterPro" id="IPR036259">
    <property type="entry name" value="MFS_trans_sf"/>
</dbReference>
<name>A0ABV9EDX4_9ACTN</name>
<evidence type="ECO:0000256" key="4">
    <source>
        <dbReference type="ARBA" id="ARBA00022692"/>
    </source>
</evidence>
<comment type="subcellular location">
    <subcellularLocation>
        <location evidence="1">Cell membrane</location>
        <topology evidence="1">Multi-pass membrane protein</topology>
    </subcellularLocation>
</comment>
<evidence type="ECO:0000256" key="2">
    <source>
        <dbReference type="ARBA" id="ARBA00022448"/>
    </source>
</evidence>
<proteinExistence type="predicted"/>
<evidence type="ECO:0000313" key="10">
    <source>
        <dbReference type="Proteomes" id="UP001595891"/>
    </source>
</evidence>
<dbReference type="Pfam" id="PF00083">
    <property type="entry name" value="Sugar_tr"/>
    <property type="match status" value="1"/>
</dbReference>
<accession>A0ABV9EDX4</accession>
<evidence type="ECO:0000256" key="1">
    <source>
        <dbReference type="ARBA" id="ARBA00004651"/>
    </source>
</evidence>
<evidence type="ECO:0000259" key="8">
    <source>
        <dbReference type="PROSITE" id="PS50850"/>
    </source>
</evidence>
<feature type="transmembrane region" description="Helical" evidence="7">
    <location>
        <begin position="233"/>
        <end position="256"/>
    </location>
</feature>
<dbReference type="InterPro" id="IPR005828">
    <property type="entry name" value="MFS_sugar_transport-like"/>
</dbReference>
<keyword evidence="3" id="KW-1003">Cell membrane</keyword>
<evidence type="ECO:0000256" key="7">
    <source>
        <dbReference type="SAM" id="Phobius"/>
    </source>
</evidence>
<feature type="transmembrane region" description="Helical" evidence="7">
    <location>
        <begin position="422"/>
        <end position="443"/>
    </location>
</feature>
<feature type="transmembrane region" description="Helical" evidence="7">
    <location>
        <begin position="395"/>
        <end position="416"/>
    </location>
</feature>
<dbReference type="Proteomes" id="UP001595891">
    <property type="component" value="Unassembled WGS sequence"/>
</dbReference>
<dbReference type="PROSITE" id="PS50850">
    <property type="entry name" value="MFS"/>
    <property type="match status" value="1"/>
</dbReference>
<feature type="transmembrane region" description="Helical" evidence="7">
    <location>
        <begin position="21"/>
        <end position="41"/>
    </location>
</feature>
<evidence type="ECO:0000256" key="3">
    <source>
        <dbReference type="ARBA" id="ARBA00022475"/>
    </source>
</evidence>
<protein>
    <submittedName>
        <fullName evidence="9">MFS transporter</fullName>
    </submittedName>
</protein>
<keyword evidence="6 7" id="KW-0472">Membrane</keyword>
<feature type="transmembrane region" description="Helical" evidence="7">
    <location>
        <begin position="355"/>
        <end position="374"/>
    </location>
</feature>